<name>A0A8X6JBH9_NEPPI</name>
<feature type="compositionally biased region" description="Polar residues" evidence="1">
    <location>
        <begin position="17"/>
        <end position="31"/>
    </location>
</feature>
<feature type="region of interest" description="Disordered" evidence="1">
    <location>
        <begin position="1"/>
        <end position="40"/>
    </location>
</feature>
<dbReference type="EMBL" id="BMAW01046438">
    <property type="protein sequence ID" value="GFS55367.1"/>
    <property type="molecule type" value="Genomic_DNA"/>
</dbReference>
<evidence type="ECO:0000313" key="2">
    <source>
        <dbReference type="EMBL" id="GFS55367.1"/>
    </source>
</evidence>
<protein>
    <submittedName>
        <fullName evidence="2">Uncharacterized protein</fullName>
    </submittedName>
</protein>
<comment type="caution">
    <text evidence="2">The sequence shown here is derived from an EMBL/GenBank/DDBJ whole genome shotgun (WGS) entry which is preliminary data.</text>
</comment>
<gene>
    <name evidence="2" type="ORF">NPIL_78211</name>
</gene>
<proteinExistence type="predicted"/>
<evidence type="ECO:0000256" key="1">
    <source>
        <dbReference type="SAM" id="MobiDB-lite"/>
    </source>
</evidence>
<organism evidence="2 3">
    <name type="scientific">Nephila pilipes</name>
    <name type="common">Giant wood spider</name>
    <name type="synonym">Nephila maculata</name>
    <dbReference type="NCBI Taxonomy" id="299642"/>
    <lineage>
        <taxon>Eukaryota</taxon>
        <taxon>Metazoa</taxon>
        <taxon>Ecdysozoa</taxon>
        <taxon>Arthropoda</taxon>
        <taxon>Chelicerata</taxon>
        <taxon>Arachnida</taxon>
        <taxon>Araneae</taxon>
        <taxon>Araneomorphae</taxon>
        <taxon>Entelegynae</taxon>
        <taxon>Araneoidea</taxon>
        <taxon>Nephilidae</taxon>
        <taxon>Nephila</taxon>
    </lineage>
</organism>
<accession>A0A8X6JBH9</accession>
<dbReference type="AlphaFoldDB" id="A0A8X6JBH9"/>
<sequence>MGDNSSCDKDSFVADSASRQSSEETPGTCSISEARLGEAHPLREMSINERITKKMNVFPERLFTFCDTSKFE</sequence>
<dbReference type="Proteomes" id="UP000887013">
    <property type="component" value="Unassembled WGS sequence"/>
</dbReference>
<evidence type="ECO:0000313" key="3">
    <source>
        <dbReference type="Proteomes" id="UP000887013"/>
    </source>
</evidence>
<feature type="compositionally biased region" description="Basic and acidic residues" evidence="1">
    <location>
        <begin position="1"/>
        <end position="12"/>
    </location>
</feature>
<keyword evidence="3" id="KW-1185">Reference proteome</keyword>
<reference evidence="2" key="1">
    <citation type="submission" date="2020-08" db="EMBL/GenBank/DDBJ databases">
        <title>Multicomponent nature underlies the extraordinary mechanical properties of spider dragline silk.</title>
        <authorList>
            <person name="Kono N."/>
            <person name="Nakamura H."/>
            <person name="Mori M."/>
            <person name="Yoshida Y."/>
            <person name="Ohtoshi R."/>
            <person name="Malay A.D."/>
            <person name="Moran D.A.P."/>
            <person name="Tomita M."/>
            <person name="Numata K."/>
            <person name="Arakawa K."/>
        </authorList>
    </citation>
    <scope>NUCLEOTIDE SEQUENCE</scope>
</reference>